<reference evidence="2" key="1">
    <citation type="submission" date="2025-08" db="UniProtKB">
        <authorList>
            <consortium name="RefSeq"/>
        </authorList>
    </citation>
    <scope>IDENTIFICATION</scope>
    <source>
        <tissue evidence="2">Whole organism</tissue>
    </source>
</reference>
<name>A0A9C6TY66_FRAOC</name>
<protein>
    <submittedName>
        <fullName evidence="2">Uncharacterized protein LOC113214601 isoform X1</fullName>
    </submittedName>
</protein>
<evidence type="ECO:0000313" key="1">
    <source>
        <dbReference type="Proteomes" id="UP000504606"/>
    </source>
</evidence>
<dbReference type="GeneID" id="113214601"/>
<sequence length="221" mass="25361">MMTAFGLKQLNYFDRCPRNVSSGTHAVRMKILLVPLALMCQQAIYGKRYNSLVGPYVAYGELFYSCDPNNTTLPWNWHLRASHFNPYKPKELQLVTGNVTGVNVAIDDSCWAKVVVDLWSNNQWKENAFIFYFKNGACHALTDNMPGFYEQFFKTQMMQENKGRCIVKPGVYKVNNTPVDWTFPRVPIIPYGRYRFRLSAGKAENVYGCVMADARTVPKPE</sequence>
<dbReference type="Proteomes" id="UP000504606">
    <property type="component" value="Unplaced"/>
</dbReference>
<proteinExistence type="predicted"/>
<keyword evidence="1" id="KW-1185">Reference proteome</keyword>
<organism evidence="1 2">
    <name type="scientific">Frankliniella occidentalis</name>
    <name type="common">Western flower thrips</name>
    <name type="synonym">Euthrips occidentalis</name>
    <dbReference type="NCBI Taxonomy" id="133901"/>
    <lineage>
        <taxon>Eukaryota</taxon>
        <taxon>Metazoa</taxon>
        <taxon>Ecdysozoa</taxon>
        <taxon>Arthropoda</taxon>
        <taxon>Hexapoda</taxon>
        <taxon>Insecta</taxon>
        <taxon>Pterygota</taxon>
        <taxon>Neoptera</taxon>
        <taxon>Paraneoptera</taxon>
        <taxon>Thysanoptera</taxon>
        <taxon>Terebrantia</taxon>
        <taxon>Thripoidea</taxon>
        <taxon>Thripidae</taxon>
        <taxon>Frankliniella</taxon>
    </lineage>
</organism>
<accession>A0A9C6TY66</accession>
<gene>
    <name evidence="2" type="primary">LOC113214601</name>
</gene>
<evidence type="ECO:0000313" key="2">
    <source>
        <dbReference type="RefSeq" id="XP_052124530.1"/>
    </source>
</evidence>
<dbReference type="RefSeq" id="XP_052124530.1">
    <property type="nucleotide sequence ID" value="XM_052268570.1"/>
</dbReference>
<dbReference type="AlphaFoldDB" id="A0A9C6TY66"/>